<evidence type="ECO:0000256" key="3">
    <source>
        <dbReference type="ARBA" id="ARBA00022553"/>
    </source>
</evidence>
<keyword evidence="4 12" id="KW-0812">Transmembrane</keyword>
<dbReference type="CDD" id="cd21678">
    <property type="entry name" value="SMP_TCB"/>
    <property type="match status" value="1"/>
</dbReference>
<protein>
    <recommendedName>
        <fullName evidence="17">Tricalbin</fullName>
    </recommendedName>
</protein>
<keyword evidence="6" id="KW-0256">Endoplasmic reticulum</keyword>
<feature type="region of interest" description="Disordered" evidence="11">
    <location>
        <begin position="1067"/>
        <end position="1146"/>
    </location>
</feature>
<dbReference type="PROSITE" id="PS50004">
    <property type="entry name" value="C2"/>
    <property type="match status" value="4"/>
</dbReference>
<evidence type="ECO:0008006" key="17">
    <source>
        <dbReference type="Google" id="ProtNLM"/>
    </source>
</evidence>
<evidence type="ECO:0000256" key="10">
    <source>
        <dbReference type="ARBA" id="ARBA00023136"/>
    </source>
</evidence>
<accession>S7ZWD7</accession>
<dbReference type="Pfam" id="PF24920">
    <property type="entry name" value="C2_TCB1"/>
    <property type="match status" value="1"/>
</dbReference>
<dbReference type="CDD" id="cd04044">
    <property type="entry name" value="C2A_Tricalbin-like"/>
    <property type="match status" value="1"/>
</dbReference>
<feature type="domain" description="C2" evidence="13">
    <location>
        <begin position="534"/>
        <end position="653"/>
    </location>
</feature>
<feature type="region of interest" description="Disordered" evidence="11">
    <location>
        <begin position="1262"/>
        <end position="1290"/>
    </location>
</feature>
<evidence type="ECO:0000256" key="5">
    <source>
        <dbReference type="ARBA" id="ARBA00022737"/>
    </source>
</evidence>
<keyword evidence="10 12" id="KW-0472">Membrane</keyword>
<dbReference type="PANTHER" id="PTHR46980:SF2">
    <property type="entry name" value="TRICALBIN-1-RELATED"/>
    <property type="match status" value="1"/>
</dbReference>
<dbReference type="Gene3D" id="2.60.40.150">
    <property type="entry name" value="C2 domain"/>
    <property type="match status" value="4"/>
</dbReference>
<dbReference type="Pfam" id="PF00168">
    <property type="entry name" value="C2"/>
    <property type="match status" value="5"/>
</dbReference>
<dbReference type="GO" id="GO:0071944">
    <property type="term" value="C:cell periphery"/>
    <property type="evidence" value="ECO:0007669"/>
    <property type="project" value="UniProtKB-ARBA"/>
</dbReference>
<dbReference type="STRING" id="1284197.S7ZWD7"/>
<feature type="domain" description="C2" evidence="13">
    <location>
        <begin position="251"/>
        <end position="372"/>
    </location>
</feature>
<keyword evidence="9" id="KW-0446">Lipid-binding</keyword>
<keyword evidence="8" id="KW-0445">Lipid transport</keyword>
<reference evidence="16" key="2">
    <citation type="submission" date="2013-04" db="EMBL/GenBank/DDBJ databases">
        <title>Genomic mechanisms accounting for the adaptation to parasitism in nematode-trapping fungi.</title>
        <authorList>
            <person name="Ahren D.G."/>
        </authorList>
    </citation>
    <scope>NUCLEOTIDE SEQUENCE [LARGE SCALE GENOMIC DNA]</scope>
    <source>
        <strain evidence="16">CBS 200.50</strain>
    </source>
</reference>
<organism evidence="15 16">
    <name type="scientific">Dactylellina haptotyla (strain CBS 200.50)</name>
    <name type="common">Nematode-trapping fungus</name>
    <name type="synonym">Monacrosporium haptotylum</name>
    <dbReference type="NCBI Taxonomy" id="1284197"/>
    <lineage>
        <taxon>Eukaryota</taxon>
        <taxon>Fungi</taxon>
        <taxon>Dikarya</taxon>
        <taxon>Ascomycota</taxon>
        <taxon>Pezizomycotina</taxon>
        <taxon>Orbiliomycetes</taxon>
        <taxon>Orbiliales</taxon>
        <taxon>Orbiliaceae</taxon>
        <taxon>Dactylellina</taxon>
    </lineage>
</organism>
<dbReference type="GO" id="GO:0008289">
    <property type="term" value="F:lipid binding"/>
    <property type="evidence" value="ECO:0007669"/>
    <property type="project" value="UniProtKB-KW"/>
</dbReference>
<evidence type="ECO:0000313" key="16">
    <source>
        <dbReference type="Proteomes" id="UP000015100"/>
    </source>
</evidence>
<dbReference type="SUPFAM" id="SSF49562">
    <property type="entry name" value="C2 domain (Calcium/lipid-binding domain, CaLB)"/>
    <property type="match status" value="4"/>
</dbReference>
<evidence type="ECO:0000256" key="1">
    <source>
        <dbReference type="ARBA" id="ARBA00004586"/>
    </source>
</evidence>
<keyword evidence="2" id="KW-0813">Transport</keyword>
<dbReference type="PROSITE" id="PS51847">
    <property type="entry name" value="SMP"/>
    <property type="match status" value="1"/>
</dbReference>
<keyword evidence="3" id="KW-0597">Phosphoprotein</keyword>
<dbReference type="InterPro" id="IPR031468">
    <property type="entry name" value="SMP_LBD"/>
</dbReference>
<dbReference type="GO" id="GO:0006869">
    <property type="term" value="P:lipid transport"/>
    <property type="evidence" value="ECO:0007669"/>
    <property type="project" value="UniProtKB-KW"/>
</dbReference>
<evidence type="ECO:0000256" key="8">
    <source>
        <dbReference type="ARBA" id="ARBA00023055"/>
    </source>
</evidence>
<keyword evidence="7 12" id="KW-1133">Transmembrane helix</keyword>
<comment type="subcellular location">
    <subcellularLocation>
        <location evidence="1">Endoplasmic reticulum membrane</location>
    </subcellularLocation>
</comment>
<name>S7ZWD7_DACHA</name>
<dbReference type="PIRSF" id="PIRSF037232">
    <property type="entry name" value="Tricalbin"/>
    <property type="match status" value="1"/>
</dbReference>
<dbReference type="OMA" id="VLMDDYM"/>
<dbReference type="CDD" id="cd04052">
    <property type="entry name" value="C2B_Tricalbin-like"/>
    <property type="match status" value="1"/>
</dbReference>
<feature type="transmembrane region" description="Helical" evidence="12">
    <location>
        <begin position="6"/>
        <end position="26"/>
    </location>
</feature>
<evidence type="ECO:0000256" key="11">
    <source>
        <dbReference type="SAM" id="MobiDB-lite"/>
    </source>
</evidence>
<feature type="domain" description="C2" evidence="13">
    <location>
        <begin position="398"/>
        <end position="517"/>
    </location>
</feature>
<dbReference type="PANTHER" id="PTHR46980">
    <property type="entry name" value="TRICALBIN-1-RELATED"/>
    <property type="match status" value="1"/>
</dbReference>
<evidence type="ECO:0000256" key="7">
    <source>
        <dbReference type="ARBA" id="ARBA00022989"/>
    </source>
</evidence>
<dbReference type="InterPro" id="IPR037756">
    <property type="entry name" value="C2D_Tricalbin"/>
</dbReference>
<evidence type="ECO:0000256" key="2">
    <source>
        <dbReference type="ARBA" id="ARBA00022448"/>
    </source>
</evidence>
<comment type="caution">
    <text evidence="15">The sequence shown here is derived from an EMBL/GenBank/DDBJ whole genome shotgun (WGS) entry which is preliminary data.</text>
</comment>
<dbReference type="InterPro" id="IPR037765">
    <property type="entry name" value="C2B_Tricalbin"/>
</dbReference>
<dbReference type="OrthoDB" id="1029639at2759"/>
<dbReference type="SMART" id="SM00239">
    <property type="entry name" value="C2"/>
    <property type="match status" value="5"/>
</dbReference>
<evidence type="ECO:0000259" key="13">
    <source>
        <dbReference type="PROSITE" id="PS50004"/>
    </source>
</evidence>
<feature type="region of interest" description="Disordered" evidence="11">
    <location>
        <begin position="691"/>
        <end position="710"/>
    </location>
</feature>
<dbReference type="InterPro" id="IPR037761">
    <property type="entry name" value="C2A_Tricalbin"/>
</dbReference>
<dbReference type="InterPro" id="IPR017147">
    <property type="entry name" value="Tricalbin"/>
</dbReference>
<evidence type="ECO:0000256" key="12">
    <source>
        <dbReference type="SAM" id="Phobius"/>
    </source>
</evidence>
<dbReference type="CDD" id="cd04045">
    <property type="entry name" value="C2C_Tricalbin-like"/>
    <property type="match status" value="1"/>
</dbReference>
<dbReference type="InterPro" id="IPR056910">
    <property type="entry name" value="TCB1-3_C2"/>
</dbReference>
<evidence type="ECO:0000259" key="14">
    <source>
        <dbReference type="PROSITE" id="PS51847"/>
    </source>
</evidence>
<dbReference type="InterPro" id="IPR000008">
    <property type="entry name" value="C2_dom"/>
</dbReference>
<dbReference type="Pfam" id="PF25669">
    <property type="entry name" value="SMP_MUG190-like"/>
    <property type="match status" value="1"/>
</dbReference>
<reference evidence="15 16" key="1">
    <citation type="journal article" date="2013" name="PLoS Genet.">
        <title>Genomic mechanisms accounting for the adaptation to parasitism in nematode-trapping fungi.</title>
        <authorList>
            <person name="Meerupati T."/>
            <person name="Andersson K.M."/>
            <person name="Friman E."/>
            <person name="Kumar D."/>
            <person name="Tunlid A."/>
            <person name="Ahren D."/>
        </authorList>
    </citation>
    <scope>NUCLEOTIDE SEQUENCE [LARGE SCALE GENOMIC DNA]</scope>
    <source>
        <strain evidence="15 16">CBS 200.50</strain>
    </source>
</reference>
<dbReference type="GO" id="GO:0061817">
    <property type="term" value="P:endoplasmic reticulum-plasma membrane tethering"/>
    <property type="evidence" value="ECO:0007669"/>
    <property type="project" value="InterPro"/>
</dbReference>
<dbReference type="InterPro" id="IPR052455">
    <property type="entry name" value="Tricalbin_domain"/>
</dbReference>
<dbReference type="eggNOG" id="KOG1012">
    <property type="taxonomic scope" value="Eukaryota"/>
</dbReference>
<dbReference type="InterPro" id="IPR037762">
    <property type="entry name" value="C2C_Tricalbin"/>
</dbReference>
<keyword evidence="16" id="KW-1185">Reference proteome</keyword>
<feature type="domain" description="SMP-LTD" evidence="14">
    <location>
        <begin position="53"/>
        <end position="258"/>
    </location>
</feature>
<dbReference type="Proteomes" id="UP000015100">
    <property type="component" value="Unassembled WGS sequence"/>
</dbReference>
<dbReference type="InterPro" id="IPR035892">
    <property type="entry name" value="C2_domain_sf"/>
</dbReference>
<evidence type="ECO:0000256" key="4">
    <source>
        <dbReference type="ARBA" id="ARBA00022692"/>
    </source>
</evidence>
<evidence type="ECO:0000256" key="9">
    <source>
        <dbReference type="ARBA" id="ARBA00023121"/>
    </source>
</evidence>
<gene>
    <name evidence="15" type="ORF">H072_11610</name>
</gene>
<dbReference type="HOGENOM" id="CLU_001661_0_0_1"/>
<proteinExistence type="predicted"/>
<feature type="compositionally biased region" description="Low complexity" evidence="11">
    <location>
        <begin position="1279"/>
        <end position="1290"/>
    </location>
</feature>
<feature type="domain" description="C2" evidence="13">
    <location>
        <begin position="876"/>
        <end position="994"/>
    </location>
</feature>
<evidence type="ECO:0000256" key="6">
    <source>
        <dbReference type="ARBA" id="ARBA00022824"/>
    </source>
</evidence>
<keyword evidence="5" id="KW-0677">Repeat</keyword>
<dbReference type="GO" id="GO:0005789">
    <property type="term" value="C:endoplasmic reticulum membrane"/>
    <property type="evidence" value="ECO:0007669"/>
    <property type="project" value="UniProtKB-SubCell"/>
</dbReference>
<sequence>MSWMVALFGGGLAWVIIVCAICMTYYRTSIKRLRRNIRDDLTRETALQRLSTDSESLEWINTFILKFWPIYQPVLAATVINSVDQVLSTATPSFLDSLRLETFTMGTKPPRLEHVRSYPKTEDDIVEMDWKFSFNPNETSDMTSLQLKSQVNPKIVLEIRVGKGIASKGFPVIVEDFACSGEMKVKMKLQINFPHVEKVDVCFLQPPRLDFVCKPLGGDILGLDIGLMPGLKTFILDMVHANLKPMFYAPHVFTLNIAQMLSGAAVDTAIGILAVTIHNAQGLKNPDKFSGTPDPYVNLCFNGRDVLAKTHTKKENANPRWNETIYLIITSFNDALWLQVFDYNEFRKDKELGVASFPLKSLEEGAPEQENVQLPVLANGKPRGMMTCDFRFFPVLEGTKNAEGTTELVPETNTGILRYTIHRAKELDHTKSMIGQLSPYANFVINGKKIKTTKIVKRSNDPIWEEHVEILVKDRAHCKLGLMIKDSRDLAEDPTIGYYQLKLNDMLDATAKGQDWFNLSGVKCGKVQIRAQWKPVALKGDLGTDSGYIKPIGVLRIHLVRAKDLRNVEKLGKSDPYVRILLSGIEKAKTVTFEEDLNPEWDEILYVPVHSNREKVTLEVMDSENIGKDRPLGQYDFDIAPYIKESDEVEGEFLPHTERKEQAVPLILDRSRQQKGTLFFNVSFYPTLNVAEPEPEKTEEPAAPETDADLEVKVPTPTSITAGNEVTELLDAAEKEIEGEVPQKKKSEPIKLSTEELLSKHSGLLVFKVHDVDLSEKDCYLQVMMDDFLFPSFISSKIRSRRGKVDEIGDAFVRELEFSRVTLRLVEHSKDKANKDDIIAELKGNTATILRQCLHKPTVLTMKGKEGINKINVTLSYIPVQMELDPRESMTNMGNLRVDILDGQDLPAADSNGKSDPYVVFELNGEKVFKTEVQKKTLHPAWNEFFTVQIPSKVGADFKCRVMDWDLAGEDDFLGAATIDLTKVEPFQKSVATVPLDGKSGSIRMAFVFTPNYVVRQRHTTATFHGSFAVPGKIVTNVAGAPIKGITKVGGGVLKGATFLGKNVLGRGKKDKEERESIDDSYSAPPPPANTLAPSATITAPPEPLDDGRSSGTSSPPRLKTPNRDSTASLNPFGSHRSQKSISGASILPETGTAQIILVKATGYKDGQKLYVHVFPQGKDKHIIKSSTEKVNGGSVAWHNDKKAEIQCTPDMAFKVQLWDDTHKFRKDDIVGEGLLILSENPTPTETTLQLGQGSVTFRTSFRQHDEDRPGSRHAGRKSFFSRSRNNSPP</sequence>
<dbReference type="CDD" id="cd04040">
    <property type="entry name" value="C2D_Tricalbin-like"/>
    <property type="match status" value="1"/>
</dbReference>
<dbReference type="EMBL" id="AQGS01001233">
    <property type="protein sequence ID" value="EPS35070.1"/>
    <property type="molecule type" value="Genomic_DNA"/>
</dbReference>
<evidence type="ECO:0000313" key="15">
    <source>
        <dbReference type="EMBL" id="EPS35070.1"/>
    </source>
</evidence>